<feature type="transmembrane region" description="Helical" evidence="19">
    <location>
        <begin position="203"/>
        <end position="224"/>
    </location>
</feature>
<sequence>MERKRSEMEIEELAAAQEPLKGDDNEARPGGNAVGLKRNLGLLAAVNIIIGVMIGSGIFVSPTAALKYSGSVGMCLVVWSVCGVISLVGALCFAELGTVVPRSGAEYAYLLESFGRLHKFWGPLPAFICSWIYVLVLRPAEVAVIMLTFSEYSVQPFTHILGLDRMSTWDQEMIIKLIAFLGLGVITYINMVSVKLYVRINNIFGFCKVFACLIVIGGGIYELAIGNTKNLTSGFEGTTTNPGFIALAFYNGLWAYDGWSTVTTVTEEIKAPEKNILRSIVIAVPIITGLYVFMNMAYMTVLSADEMMNAPAVAVDFGNRVLGPFAFVIPLGVALATFGCALSIQFSVTRLGFVAGREGHMLKPLSYIHIRRFTPGPAVAMQGVSAFLFMLVGNIGELIEFASFLIWFFYGLAMVALLIMRRTHANVHRPYRVPTLLPYITLAVSIFLSVMPMIADPSLKYLFAVAFILCGVAAYVPFVYYKKRPKMMGKLTYVIQVLFEVVPSEDDNAD</sequence>
<evidence type="ECO:0000256" key="1">
    <source>
        <dbReference type="ARBA" id="ARBA00004424"/>
    </source>
</evidence>
<protein>
    <recommendedName>
        <fullName evidence="15">b(0,+)-type amino acid transporter 1</fullName>
    </recommendedName>
    <alternativeName>
        <fullName evidence="16">Glycoprotein-associated amino acid transporter b0,+AT1</fullName>
    </alternativeName>
    <alternativeName>
        <fullName evidence="17">Solute carrier family 7 member 9</fullName>
    </alternativeName>
</protein>
<organism evidence="20 21">
    <name type="scientific">Lutzomyia longipalpis</name>
    <name type="common">Sand fly</name>
    <dbReference type="NCBI Taxonomy" id="7200"/>
    <lineage>
        <taxon>Eukaryota</taxon>
        <taxon>Metazoa</taxon>
        <taxon>Ecdysozoa</taxon>
        <taxon>Arthropoda</taxon>
        <taxon>Hexapoda</taxon>
        <taxon>Insecta</taxon>
        <taxon>Pterygota</taxon>
        <taxon>Neoptera</taxon>
        <taxon>Endopterygota</taxon>
        <taxon>Diptera</taxon>
        <taxon>Nematocera</taxon>
        <taxon>Psychodoidea</taxon>
        <taxon>Psychodidae</taxon>
        <taxon>Lutzomyia</taxon>
        <taxon>Lutzomyia</taxon>
    </lineage>
</organism>
<keyword evidence="3" id="KW-0813">Transport</keyword>
<reference evidence="20" key="1">
    <citation type="submission" date="2020-05" db="UniProtKB">
        <authorList>
            <consortium name="EnsemblMetazoa"/>
        </authorList>
    </citation>
    <scope>IDENTIFICATION</scope>
    <source>
        <strain evidence="20">Jacobina</strain>
    </source>
</reference>
<keyword evidence="8 19" id="KW-0472">Membrane</keyword>
<dbReference type="FunFam" id="1.20.1740.10:FF:000015">
    <property type="entry name" value="B(0,+)-type amino acid transporter 1"/>
    <property type="match status" value="1"/>
</dbReference>
<keyword evidence="6 19" id="KW-0812">Transmembrane</keyword>
<feature type="transmembrane region" description="Helical" evidence="19">
    <location>
        <begin position="436"/>
        <end position="455"/>
    </location>
</feature>
<comment type="catalytic activity">
    <reaction evidence="14">
        <text>L-leucine(out) + L-arginine(in) = L-leucine(in) + L-arginine(out)</text>
        <dbReference type="Rhea" id="RHEA:71059"/>
        <dbReference type="ChEBI" id="CHEBI:32682"/>
        <dbReference type="ChEBI" id="CHEBI:57427"/>
    </reaction>
    <physiologicalReaction direction="left-to-right" evidence="14">
        <dbReference type="Rhea" id="RHEA:71060"/>
    </physiologicalReaction>
</comment>
<accession>A0A1B0GGZ1</accession>
<evidence type="ECO:0000313" key="20">
    <source>
        <dbReference type="EnsemblMetazoa" id="LLOJ000263-PA"/>
    </source>
</evidence>
<keyword evidence="7 19" id="KW-1133">Transmembrane helix</keyword>
<feature type="transmembrane region" description="Helical" evidence="19">
    <location>
        <begin position="461"/>
        <end position="481"/>
    </location>
</feature>
<dbReference type="EnsemblMetazoa" id="LLOJ000263-RA">
    <property type="protein sequence ID" value="LLOJ000263-PA"/>
    <property type="gene ID" value="LLOJ000263"/>
</dbReference>
<comment type="catalytic activity">
    <reaction evidence="12">
        <text>L-histidine(out) + L-arginine(in) = L-histidine(in) + L-arginine(out)</text>
        <dbReference type="Rhea" id="RHEA:71063"/>
        <dbReference type="ChEBI" id="CHEBI:32682"/>
        <dbReference type="ChEBI" id="CHEBI:57595"/>
    </reaction>
    <physiologicalReaction direction="left-to-right" evidence="12">
        <dbReference type="Rhea" id="RHEA:71064"/>
    </physiologicalReaction>
</comment>
<keyword evidence="21" id="KW-1185">Reference proteome</keyword>
<evidence type="ECO:0000256" key="16">
    <source>
        <dbReference type="ARBA" id="ARBA00079910"/>
    </source>
</evidence>
<feature type="transmembrane region" description="Helical" evidence="19">
    <location>
        <begin position="40"/>
        <end position="60"/>
    </location>
</feature>
<proteinExistence type="inferred from homology"/>
<dbReference type="EMBL" id="AJWK01000973">
    <property type="status" value="NOT_ANNOTATED_CDS"/>
    <property type="molecule type" value="Genomic_DNA"/>
</dbReference>
<evidence type="ECO:0000256" key="11">
    <source>
        <dbReference type="ARBA" id="ARBA00051814"/>
    </source>
</evidence>
<evidence type="ECO:0000256" key="18">
    <source>
        <dbReference type="ARBA" id="ARBA00093193"/>
    </source>
</evidence>
<dbReference type="AlphaFoldDB" id="A0A1B0GGZ1"/>
<feature type="transmembrane region" description="Helical" evidence="19">
    <location>
        <begin position="280"/>
        <end position="301"/>
    </location>
</feature>
<name>A0A1B0GGZ1_LUTLO</name>
<evidence type="ECO:0000256" key="13">
    <source>
        <dbReference type="ARBA" id="ARBA00052179"/>
    </source>
</evidence>
<dbReference type="PANTHER" id="PTHR11785">
    <property type="entry name" value="AMINO ACID TRANSPORTER"/>
    <property type="match status" value="1"/>
</dbReference>
<evidence type="ECO:0000256" key="17">
    <source>
        <dbReference type="ARBA" id="ARBA00083296"/>
    </source>
</evidence>
<evidence type="ECO:0000256" key="9">
    <source>
        <dbReference type="ARBA" id="ARBA00023157"/>
    </source>
</evidence>
<feature type="transmembrane region" description="Helical" evidence="19">
    <location>
        <begin position="72"/>
        <end position="100"/>
    </location>
</feature>
<dbReference type="PANTHER" id="PTHR11785:SF514">
    <property type="entry name" value="B(0,+)-TYPE AMINO ACID TRANSPORTER 1-LIKE PROTEIN"/>
    <property type="match status" value="1"/>
</dbReference>
<evidence type="ECO:0000256" key="14">
    <source>
        <dbReference type="ARBA" id="ARBA00052732"/>
    </source>
</evidence>
<comment type="subcellular location">
    <subcellularLocation>
        <location evidence="1">Apical cell membrane</location>
        <topology evidence="1">Multi-pass membrane protein</topology>
    </subcellularLocation>
</comment>
<evidence type="ECO:0000256" key="15">
    <source>
        <dbReference type="ARBA" id="ARBA00074336"/>
    </source>
</evidence>
<keyword evidence="9" id="KW-1015">Disulfide bond</keyword>
<dbReference type="VEuPathDB" id="VectorBase:LLOJ000263"/>
<evidence type="ECO:0000256" key="7">
    <source>
        <dbReference type="ARBA" id="ARBA00022989"/>
    </source>
</evidence>
<evidence type="ECO:0000313" key="21">
    <source>
        <dbReference type="Proteomes" id="UP000092461"/>
    </source>
</evidence>
<evidence type="ECO:0000256" key="12">
    <source>
        <dbReference type="ARBA" id="ARBA00051835"/>
    </source>
</evidence>
<feature type="transmembrane region" description="Helical" evidence="19">
    <location>
        <begin position="321"/>
        <end position="353"/>
    </location>
</feature>
<comment type="catalytic activity">
    <reaction evidence="13">
        <text>L-cysteine(out) + L-arginine(in) = L-cysteine(in) + L-arginine(out)</text>
        <dbReference type="Rhea" id="RHEA:71071"/>
        <dbReference type="ChEBI" id="CHEBI:32682"/>
        <dbReference type="ChEBI" id="CHEBI:35235"/>
    </reaction>
    <physiologicalReaction direction="left-to-right" evidence="13">
        <dbReference type="Rhea" id="RHEA:71072"/>
    </physiologicalReaction>
</comment>
<dbReference type="Pfam" id="PF13520">
    <property type="entry name" value="AA_permease_2"/>
    <property type="match status" value="1"/>
</dbReference>
<feature type="transmembrane region" description="Helical" evidence="19">
    <location>
        <begin position="401"/>
        <end position="420"/>
    </location>
</feature>
<evidence type="ECO:0000256" key="6">
    <source>
        <dbReference type="ARBA" id="ARBA00022692"/>
    </source>
</evidence>
<dbReference type="Gene3D" id="1.20.1740.10">
    <property type="entry name" value="Amino acid/polyamine transporter I"/>
    <property type="match status" value="1"/>
</dbReference>
<dbReference type="PIRSF" id="PIRSF006060">
    <property type="entry name" value="AA_transporter"/>
    <property type="match status" value="1"/>
</dbReference>
<keyword evidence="5" id="KW-0597">Phosphoprotein</keyword>
<comment type="catalytic activity">
    <reaction evidence="10">
        <text>L-lysine(out) + L-arginine(in) = L-lysine(in) + L-arginine(out)</text>
        <dbReference type="Rhea" id="RHEA:70827"/>
        <dbReference type="ChEBI" id="CHEBI:32551"/>
        <dbReference type="ChEBI" id="CHEBI:32682"/>
    </reaction>
    <physiologicalReaction direction="left-to-right" evidence="10">
        <dbReference type="Rhea" id="RHEA:70828"/>
    </physiologicalReaction>
</comment>
<evidence type="ECO:0000256" key="2">
    <source>
        <dbReference type="ARBA" id="ARBA00009523"/>
    </source>
</evidence>
<evidence type="ECO:0000256" key="10">
    <source>
        <dbReference type="ARBA" id="ARBA00051323"/>
    </source>
</evidence>
<dbReference type="InterPro" id="IPR050598">
    <property type="entry name" value="AminoAcid_Transporter"/>
</dbReference>
<evidence type="ECO:0000256" key="8">
    <source>
        <dbReference type="ARBA" id="ARBA00023136"/>
    </source>
</evidence>
<dbReference type="InterPro" id="IPR002293">
    <property type="entry name" value="AA/rel_permease1"/>
</dbReference>
<evidence type="ECO:0000256" key="4">
    <source>
        <dbReference type="ARBA" id="ARBA00022475"/>
    </source>
</evidence>
<evidence type="ECO:0000256" key="5">
    <source>
        <dbReference type="ARBA" id="ARBA00022553"/>
    </source>
</evidence>
<feature type="transmembrane region" description="Helical" evidence="19">
    <location>
        <begin position="120"/>
        <end position="137"/>
    </location>
</feature>
<keyword evidence="4" id="KW-1003">Cell membrane</keyword>
<dbReference type="VEuPathDB" id="VectorBase:LLONM1_004529"/>
<dbReference type="Proteomes" id="UP000092461">
    <property type="component" value="Unassembled WGS sequence"/>
</dbReference>
<evidence type="ECO:0000256" key="3">
    <source>
        <dbReference type="ARBA" id="ARBA00022448"/>
    </source>
</evidence>
<dbReference type="EMBL" id="AJWK01000975">
    <property type="status" value="NOT_ANNOTATED_CDS"/>
    <property type="molecule type" value="Genomic_DNA"/>
</dbReference>
<comment type="catalytic activity">
    <reaction evidence="18">
        <text>L-phenylalanine(out) + L-arginine(in) = L-phenylalanine(in) + L-arginine(out)</text>
        <dbReference type="Rhea" id="RHEA:71067"/>
        <dbReference type="ChEBI" id="CHEBI:32682"/>
        <dbReference type="ChEBI" id="CHEBI:58095"/>
    </reaction>
    <physiologicalReaction direction="left-to-right" evidence="18">
        <dbReference type="Rhea" id="RHEA:71068"/>
    </physiologicalReaction>
</comment>
<evidence type="ECO:0000256" key="19">
    <source>
        <dbReference type="SAM" id="Phobius"/>
    </source>
</evidence>
<comment type="catalytic activity">
    <reaction evidence="11">
        <text>L-cystine(out) + L-arginine(in) = L-cystine(in) + L-arginine(out)</text>
        <dbReference type="Rhea" id="RHEA:71075"/>
        <dbReference type="ChEBI" id="CHEBI:32682"/>
        <dbReference type="ChEBI" id="CHEBI:35491"/>
    </reaction>
    <physiologicalReaction direction="left-to-right" evidence="11">
        <dbReference type="Rhea" id="RHEA:71076"/>
    </physiologicalReaction>
</comment>
<comment type="similarity">
    <text evidence="2">Belongs to the amino acid-polyamine-organocation (APC) superfamily.</text>
</comment>
<feature type="transmembrane region" description="Helical" evidence="19">
    <location>
        <begin position="373"/>
        <end position="395"/>
    </location>
</feature>
<dbReference type="GO" id="GO:0015179">
    <property type="term" value="F:L-amino acid transmembrane transporter activity"/>
    <property type="evidence" value="ECO:0007669"/>
    <property type="project" value="TreeGrafter"/>
</dbReference>
<dbReference type="EMBL" id="AJWK01000974">
    <property type="status" value="NOT_ANNOTATED_CDS"/>
    <property type="molecule type" value="Genomic_DNA"/>
</dbReference>
<dbReference type="GO" id="GO:0016324">
    <property type="term" value="C:apical plasma membrane"/>
    <property type="evidence" value="ECO:0007669"/>
    <property type="project" value="UniProtKB-SubCell"/>
</dbReference>
<feature type="transmembrane region" description="Helical" evidence="19">
    <location>
        <begin position="173"/>
        <end position="191"/>
    </location>
</feature>